<dbReference type="Pfam" id="PF01899">
    <property type="entry name" value="MNHE"/>
    <property type="match status" value="1"/>
</dbReference>
<keyword evidence="4" id="KW-0812">Transmembrane</keyword>
<feature type="region of interest" description="Disordered" evidence="7">
    <location>
        <begin position="1"/>
        <end position="42"/>
    </location>
</feature>
<keyword evidence="5" id="KW-1133">Transmembrane helix</keyword>
<comment type="caution">
    <text evidence="8">The sequence shown here is derived from an EMBL/GenBank/DDBJ whole genome shotgun (WGS) entry which is preliminary data.</text>
</comment>
<evidence type="ECO:0000256" key="1">
    <source>
        <dbReference type="ARBA" id="ARBA00004651"/>
    </source>
</evidence>
<dbReference type="Proteomes" id="UP001464923">
    <property type="component" value="Unassembled WGS sequence"/>
</dbReference>
<comment type="subcellular location">
    <subcellularLocation>
        <location evidence="1">Cell membrane</location>
        <topology evidence="1">Multi-pass membrane protein</topology>
    </subcellularLocation>
</comment>
<dbReference type="RefSeq" id="WP_345654038.1">
    <property type="nucleotide sequence ID" value="NZ_BAABLY010000092.1"/>
</dbReference>
<keyword evidence="6" id="KW-0472">Membrane</keyword>
<proteinExistence type="inferred from homology"/>
<evidence type="ECO:0000256" key="4">
    <source>
        <dbReference type="ARBA" id="ARBA00022692"/>
    </source>
</evidence>
<dbReference type="EMBL" id="JBEDNP010000003">
    <property type="protein sequence ID" value="MEQ3538688.1"/>
    <property type="molecule type" value="Genomic_DNA"/>
</dbReference>
<evidence type="ECO:0000256" key="5">
    <source>
        <dbReference type="ARBA" id="ARBA00022989"/>
    </source>
</evidence>
<evidence type="ECO:0000313" key="9">
    <source>
        <dbReference type="Proteomes" id="UP001464923"/>
    </source>
</evidence>
<feature type="compositionally biased region" description="Basic residues" evidence="7">
    <location>
        <begin position="14"/>
        <end position="24"/>
    </location>
</feature>
<sequence>MGGAAAGTLVGRRAGSRRHRRLRRGGGGAVTTRRRAPGRGGRPRAAVGFLLWFTGEFFRANAVVLREVLTPGHGIDPAVVRVRLRSRSMIEIASIMSLLSLTPGTLALNLTTGSRSPELLVHGMHASDPEQLRASVHEMEDRLLAFLRRPAPGVVDRDPEETP</sequence>
<keyword evidence="3" id="KW-1003">Cell membrane</keyword>
<protein>
    <submittedName>
        <fullName evidence="8">Na+/H+ antiporter subunit E</fullName>
    </submittedName>
</protein>
<dbReference type="PANTHER" id="PTHR34584:SF1">
    <property type="entry name" value="NA(+)_H(+) ANTIPORTER SUBUNIT E1"/>
    <property type="match status" value="1"/>
</dbReference>
<evidence type="ECO:0000313" key="8">
    <source>
        <dbReference type="EMBL" id="MEQ3538688.1"/>
    </source>
</evidence>
<reference evidence="8 9" key="1">
    <citation type="submission" date="2024-03" db="EMBL/GenBank/DDBJ databases">
        <title>Draft genome sequence of Pseudonocardia tropica JCM 19149.</title>
        <authorList>
            <person name="Butdee W."/>
            <person name="Duangmal K."/>
        </authorList>
    </citation>
    <scope>NUCLEOTIDE SEQUENCE [LARGE SCALE GENOMIC DNA]</scope>
    <source>
        <strain evidence="8 9">JCM 19149</strain>
    </source>
</reference>
<dbReference type="PANTHER" id="PTHR34584">
    <property type="entry name" value="NA(+)/H(+) ANTIPORTER SUBUNIT E1"/>
    <property type="match status" value="1"/>
</dbReference>
<comment type="similarity">
    <text evidence="2">Belongs to the CPA3 antiporters (TC 2.A.63) subunit E family.</text>
</comment>
<keyword evidence="9" id="KW-1185">Reference proteome</keyword>
<dbReference type="InterPro" id="IPR002758">
    <property type="entry name" value="Cation_antiport_E"/>
</dbReference>
<name>A0ABV1JTE4_9PSEU</name>
<evidence type="ECO:0000256" key="3">
    <source>
        <dbReference type="ARBA" id="ARBA00022475"/>
    </source>
</evidence>
<gene>
    <name evidence="8" type="ORF">WHI96_07635</name>
</gene>
<evidence type="ECO:0000256" key="7">
    <source>
        <dbReference type="SAM" id="MobiDB-lite"/>
    </source>
</evidence>
<organism evidence="8 9">
    <name type="scientific">Pseudonocardia tropica</name>
    <dbReference type="NCBI Taxonomy" id="681289"/>
    <lineage>
        <taxon>Bacteria</taxon>
        <taxon>Bacillati</taxon>
        <taxon>Actinomycetota</taxon>
        <taxon>Actinomycetes</taxon>
        <taxon>Pseudonocardiales</taxon>
        <taxon>Pseudonocardiaceae</taxon>
        <taxon>Pseudonocardia</taxon>
    </lineage>
</organism>
<evidence type="ECO:0000256" key="2">
    <source>
        <dbReference type="ARBA" id="ARBA00006228"/>
    </source>
</evidence>
<accession>A0ABV1JTE4</accession>
<evidence type="ECO:0000256" key="6">
    <source>
        <dbReference type="ARBA" id="ARBA00023136"/>
    </source>
</evidence>